<dbReference type="PANTHER" id="PTHR34296:SF2">
    <property type="entry name" value="ABC TRANSPORTER GUANOSINE-BINDING PROTEIN NUPN"/>
    <property type="match status" value="1"/>
</dbReference>
<evidence type="ECO:0000259" key="6">
    <source>
        <dbReference type="Pfam" id="PF02608"/>
    </source>
</evidence>
<accession>A0ABQ6C8A0</accession>
<keyword evidence="4" id="KW-0472">Membrane</keyword>
<dbReference type="Gene3D" id="3.40.50.2300">
    <property type="match status" value="2"/>
</dbReference>
<evidence type="ECO:0000256" key="4">
    <source>
        <dbReference type="ARBA" id="ARBA00023136"/>
    </source>
</evidence>
<evidence type="ECO:0000256" key="3">
    <source>
        <dbReference type="ARBA" id="ARBA00022729"/>
    </source>
</evidence>
<dbReference type="InterPro" id="IPR006311">
    <property type="entry name" value="TAT_signal"/>
</dbReference>
<evidence type="ECO:0000313" key="8">
    <source>
        <dbReference type="Proteomes" id="UP001156903"/>
    </source>
</evidence>
<comment type="subcellular location">
    <subcellularLocation>
        <location evidence="1">Cell membrane</location>
    </subcellularLocation>
</comment>
<evidence type="ECO:0000313" key="7">
    <source>
        <dbReference type="EMBL" id="GLS16374.1"/>
    </source>
</evidence>
<dbReference type="Proteomes" id="UP001156903">
    <property type="component" value="Unassembled WGS sequence"/>
</dbReference>
<organism evidence="7 8">
    <name type="scientific">Hydrogenophaga electricum</name>
    <dbReference type="NCBI Taxonomy" id="1230953"/>
    <lineage>
        <taxon>Bacteria</taxon>
        <taxon>Pseudomonadati</taxon>
        <taxon>Pseudomonadota</taxon>
        <taxon>Betaproteobacteria</taxon>
        <taxon>Burkholderiales</taxon>
        <taxon>Comamonadaceae</taxon>
        <taxon>Hydrogenophaga</taxon>
    </lineage>
</organism>
<keyword evidence="2" id="KW-1003">Cell membrane</keyword>
<proteinExistence type="predicted"/>
<comment type="caution">
    <text evidence="7">The sequence shown here is derived from an EMBL/GenBank/DDBJ whole genome shotgun (WGS) entry which is preliminary data.</text>
</comment>
<evidence type="ECO:0000256" key="1">
    <source>
        <dbReference type="ARBA" id="ARBA00004236"/>
    </source>
</evidence>
<feature type="domain" description="ABC transporter substrate-binding protein PnrA-like" evidence="6">
    <location>
        <begin position="37"/>
        <end position="296"/>
    </location>
</feature>
<keyword evidence="5" id="KW-0449">Lipoprotein</keyword>
<dbReference type="EMBL" id="BSPB01000054">
    <property type="protein sequence ID" value="GLS16374.1"/>
    <property type="molecule type" value="Genomic_DNA"/>
</dbReference>
<dbReference type="InterPro" id="IPR003760">
    <property type="entry name" value="PnrA-like"/>
</dbReference>
<evidence type="ECO:0000256" key="2">
    <source>
        <dbReference type="ARBA" id="ARBA00022475"/>
    </source>
</evidence>
<reference evidence="8" key="1">
    <citation type="journal article" date="2019" name="Int. J. Syst. Evol. Microbiol.">
        <title>The Global Catalogue of Microorganisms (GCM) 10K type strain sequencing project: providing services to taxonomists for standard genome sequencing and annotation.</title>
        <authorList>
            <consortium name="The Broad Institute Genomics Platform"/>
            <consortium name="The Broad Institute Genome Sequencing Center for Infectious Disease"/>
            <person name="Wu L."/>
            <person name="Ma J."/>
        </authorList>
    </citation>
    <scope>NUCLEOTIDE SEQUENCE [LARGE SCALE GENOMIC DNA]</scope>
    <source>
        <strain evidence="8">NBRC 109341</strain>
    </source>
</reference>
<sequence>MNEPHLLSRRHALIGFSATALGLGACATRPAPSPVNALFAGQVNDQGFMQSGYEGFVQAQKAFGLSGRYIDKVAPRKELLEAALRDLAGGAAGLVIAHGGQNNAAAQQVASEFPNVRFVVTQGNVKAANLSSYEVLQEQSAFLAGALAALTTRTGVVGHMSGIRVTPGLKGRAAFAAGVAATDPKVKLLTNFSGNQDDNALSKRIALAQMDAGADVIFTMLNAGRQGVTDACAERQTRQIGNVIDWTQRNPGVFIGSAMATVSKAVFAAARDHAEGRWQGGVLRQIGLEDPEAVRLALAPDVAAPVRAALESVRRDIAAGKVRIPEQYTGPEFTA</sequence>
<dbReference type="PROSITE" id="PS51318">
    <property type="entry name" value="TAT"/>
    <property type="match status" value="1"/>
</dbReference>
<dbReference type="CDD" id="cd06304">
    <property type="entry name" value="PBP1_BmpA_Med_PnrA-like"/>
    <property type="match status" value="1"/>
</dbReference>
<keyword evidence="3" id="KW-0732">Signal</keyword>
<dbReference type="InterPro" id="IPR050957">
    <property type="entry name" value="BMP_lipoprotein"/>
</dbReference>
<dbReference type="PANTHER" id="PTHR34296">
    <property type="entry name" value="TRANSCRIPTIONAL ACTIVATOR PROTEIN MED"/>
    <property type="match status" value="1"/>
</dbReference>
<dbReference type="RefSeq" id="WP_284309128.1">
    <property type="nucleotide sequence ID" value="NZ_BSPB01000054.1"/>
</dbReference>
<dbReference type="Pfam" id="PF02608">
    <property type="entry name" value="Bmp"/>
    <property type="match status" value="1"/>
</dbReference>
<protein>
    <submittedName>
        <fullName evidence="7">ABC transporter substrate-binding protein</fullName>
    </submittedName>
</protein>
<keyword evidence="8" id="KW-1185">Reference proteome</keyword>
<name>A0ABQ6C8A0_9BURK</name>
<evidence type="ECO:0000256" key="5">
    <source>
        <dbReference type="ARBA" id="ARBA00023288"/>
    </source>
</evidence>
<gene>
    <name evidence="7" type="ORF">GCM10007935_38140</name>
</gene>